<protein>
    <recommendedName>
        <fullName evidence="3">Transposase</fullName>
    </recommendedName>
</protein>
<dbReference type="AlphaFoldDB" id="A0A1V4HHK1"/>
<organism evidence="1 2">
    <name type="scientific">Paenibacillus ferrarius</name>
    <dbReference type="NCBI Taxonomy" id="1469647"/>
    <lineage>
        <taxon>Bacteria</taxon>
        <taxon>Bacillati</taxon>
        <taxon>Bacillota</taxon>
        <taxon>Bacilli</taxon>
        <taxon>Bacillales</taxon>
        <taxon>Paenibacillaceae</taxon>
        <taxon>Paenibacillus</taxon>
    </lineage>
</organism>
<dbReference type="OrthoDB" id="2626374at2"/>
<evidence type="ECO:0000313" key="1">
    <source>
        <dbReference type="EMBL" id="OPH54933.1"/>
    </source>
</evidence>
<accession>A0A1V4HHK1</accession>
<comment type="caution">
    <text evidence="1">The sequence shown here is derived from an EMBL/GenBank/DDBJ whole genome shotgun (WGS) entry which is preliminary data.</text>
</comment>
<dbReference type="PANTHER" id="PTHR41317:SF1">
    <property type="entry name" value="PD-(D_E)XK NUCLEASE FAMILY TRANSPOSASE"/>
    <property type="match status" value="1"/>
</dbReference>
<proteinExistence type="predicted"/>
<dbReference type="STRING" id="1469647.BC351_29860"/>
<evidence type="ECO:0008006" key="3">
    <source>
        <dbReference type="Google" id="ProtNLM"/>
    </source>
</evidence>
<evidence type="ECO:0000313" key="2">
    <source>
        <dbReference type="Proteomes" id="UP000190626"/>
    </source>
</evidence>
<reference evidence="2" key="1">
    <citation type="submission" date="2016-07" db="EMBL/GenBank/DDBJ databases">
        <authorList>
            <person name="Florea S."/>
            <person name="Webb J.S."/>
            <person name="Jaromczyk J."/>
            <person name="Schardl C.L."/>
        </authorList>
    </citation>
    <scope>NUCLEOTIDE SEQUENCE [LARGE SCALE GENOMIC DNA]</scope>
    <source>
        <strain evidence="2">CY1</strain>
    </source>
</reference>
<gene>
    <name evidence="1" type="ORF">BC351_29860</name>
</gene>
<name>A0A1V4HHK1_9BACL</name>
<dbReference type="PANTHER" id="PTHR41317">
    <property type="entry name" value="PD-(D_E)XK NUCLEASE FAMILY TRANSPOSASE"/>
    <property type="match status" value="1"/>
</dbReference>
<sequence length="109" mass="12284">MNEPALQKAMDTLEFLSQNEEARRLYEMRQKALHDEASMIDGAREEGMQKGMQIGMEEGMQKGMQVGMHKSKIEIAKNLLGVSMDVAKVIEATGLSKDEIQKLKVELMK</sequence>
<dbReference type="EMBL" id="MBTG01000019">
    <property type="protein sequence ID" value="OPH54933.1"/>
    <property type="molecule type" value="Genomic_DNA"/>
</dbReference>
<dbReference type="Proteomes" id="UP000190626">
    <property type="component" value="Unassembled WGS sequence"/>
</dbReference>
<keyword evidence="2" id="KW-1185">Reference proteome</keyword>